<dbReference type="CDD" id="cd00038">
    <property type="entry name" value="CAP_ED"/>
    <property type="match status" value="1"/>
</dbReference>
<feature type="domain" description="Cyclic nucleotide-binding" evidence="4">
    <location>
        <begin position="30"/>
        <end position="113"/>
    </location>
</feature>
<name>A0ABW0FYH6_9CAUL</name>
<sequence>MATEPTPEDNHLWAAMAPEDKAVLRPFLIRRHLPQGDVVTRAGHDVETVYLPTTADVANVVRFTDGRSGMATNVGREGVTGLAAFLANEPCGWDVEVQVAGDAWSLPANRLRARTEASPALLQLLMTLTHNNQVEAAQNAVCNSVHTVTPRLARWLLTIQDRTGRDEFHLTQDDLATTMSVRRTTVNASWQELGRAGGIRARRGVVKIVSREVLERASCECYGALRRRTAPVV</sequence>
<keyword evidence="2" id="KW-0238">DNA-binding</keyword>
<reference evidence="7" key="1">
    <citation type="journal article" date="2019" name="Int. J. Syst. Evol. Microbiol.">
        <title>The Global Catalogue of Microorganisms (GCM) 10K type strain sequencing project: providing services to taxonomists for standard genome sequencing and annotation.</title>
        <authorList>
            <consortium name="The Broad Institute Genomics Platform"/>
            <consortium name="The Broad Institute Genome Sequencing Center for Infectious Disease"/>
            <person name="Wu L."/>
            <person name="Ma J."/>
        </authorList>
    </citation>
    <scope>NUCLEOTIDE SEQUENCE [LARGE SCALE GENOMIC DNA]</scope>
    <source>
        <strain evidence="7">JCM 12125</strain>
    </source>
</reference>
<dbReference type="InterPro" id="IPR036390">
    <property type="entry name" value="WH_DNA-bd_sf"/>
</dbReference>
<dbReference type="InterPro" id="IPR050397">
    <property type="entry name" value="Env_Response_Regulators"/>
</dbReference>
<evidence type="ECO:0000256" key="2">
    <source>
        <dbReference type="ARBA" id="ARBA00023125"/>
    </source>
</evidence>
<dbReference type="Pfam" id="PF13545">
    <property type="entry name" value="HTH_Crp_2"/>
    <property type="match status" value="1"/>
</dbReference>
<evidence type="ECO:0000256" key="3">
    <source>
        <dbReference type="ARBA" id="ARBA00023163"/>
    </source>
</evidence>
<keyword evidence="7" id="KW-1185">Reference proteome</keyword>
<dbReference type="Gene3D" id="1.10.10.10">
    <property type="entry name" value="Winged helix-like DNA-binding domain superfamily/Winged helix DNA-binding domain"/>
    <property type="match status" value="1"/>
</dbReference>
<dbReference type="InterPro" id="IPR018490">
    <property type="entry name" value="cNMP-bd_dom_sf"/>
</dbReference>
<evidence type="ECO:0000259" key="4">
    <source>
        <dbReference type="Pfam" id="PF00027"/>
    </source>
</evidence>
<dbReference type="InterPro" id="IPR000595">
    <property type="entry name" value="cNMP-bd_dom"/>
</dbReference>
<dbReference type="SUPFAM" id="SSF51206">
    <property type="entry name" value="cAMP-binding domain-like"/>
    <property type="match status" value="1"/>
</dbReference>
<dbReference type="InterPro" id="IPR036388">
    <property type="entry name" value="WH-like_DNA-bd_sf"/>
</dbReference>
<evidence type="ECO:0000259" key="5">
    <source>
        <dbReference type="Pfam" id="PF13545"/>
    </source>
</evidence>
<dbReference type="RefSeq" id="WP_374036724.1">
    <property type="nucleotide sequence ID" value="NZ_CP169082.1"/>
</dbReference>
<dbReference type="Gene3D" id="2.60.120.10">
    <property type="entry name" value="Jelly Rolls"/>
    <property type="match status" value="1"/>
</dbReference>
<proteinExistence type="predicted"/>
<evidence type="ECO:0000313" key="7">
    <source>
        <dbReference type="Proteomes" id="UP001596152"/>
    </source>
</evidence>
<gene>
    <name evidence="6" type="ORF">ACFPIE_20020</name>
</gene>
<evidence type="ECO:0000313" key="6">
    <source>
        <dbReference type="EMBL" id="MFC5346209.1"/>
    </source>
</evidence>
<dbReference type="SUPFAM" id="SSF46785">
    <property type="entry name" value="Winged helix' DNA-binding domain"/>
    <property type="match status" value="1"/>
</dbReference>
<dbReference type="Proteomes" id="UP001596152">
    <property type="component" value="Unassembled WGS sequence"/>
</dbReference>
<evidence type="ECO:0000256" key="1">
    <source>
        <dbReference type="ARBA" id="ARBA00023015"/>
    </source>
</evidence>
<comment type="caution">
    <text evidence="6">The sequence shown here is derived from an EMBL/GenBank/DDBJ whole genome shotgun (WGS) entry which is preliminary data.</text>
</comment>
<keyword evidence="1" id="KW-0805">Transcription regulation</keyword>
<accession>A0ABW0FYH6</accession>
<dbReference type="EMBL" id="JBHSLF010000056">
    <property type="protein sequence ID" value="MFC5346209.1"/>
    <property type="molecule type" value="Genomic_DNA"/>
</dbReference>
<feature type="domain" description="HTH crp-type" evidence="5">
    <location>
        <begin position="151"/>
        <end position="216"/>
    </location>
</feature>
<dbReference type="PANTHER" id="PTHR24567:SF74">
    <property type="entry name" value="HTH-TYPE TRANSCRIPTIONAL REGULATOR ARCR"/>
    <property type="match status" value="1"/>
</dbReference>
<dbReference type="Pfam" id="PF00027">
    <property type="entry name" value="cNMP_binding"/>
    <property type="match status" value="1"/>
</dbReference>
<keyword evidence="3" id="KW-0804">Transcription</keyword>
<dbReference type="InterPro" id="IPR012318">
    <property type="entry name" value="HTH_CRP"/>
</dbReference>
<protein>
    <submittedName>
        <fullName evidence="6">Crp/Fnr family transcriptional regulator</fullName>
    </submittedName>
</protein>
<dbReference type="InterPro" id="IPR014710">
    <property type="entry name" value="RmlC-like_jellyroll"/>
</dbReference>
<dbReference type="PANTHER" id="PTHR24567">
    <property type="entry name" value="CRP FAMILY TRANSCRIPTIONAL REGULATORY PROTEIN"/>
    <property type="match status" value="1"/>
</dbReference>
<organism evidence="6 7">
    <name type="scientific">Brevundimonas staleyi</name>
    <dbReference type="NCBI Taxonomy" id="74326"/>
    <lineage>
        <taxon>Bacteria</taxon>
        <taxon>Pseudomonadati</taxon>
        <taxon>Pseudomonadota</taxon>
        <taxon>Alphaproteobacteria</taxon>
        <taxon>Caulobacterales</taxon>
        <taxon>Caulobacteraceae</taxon>
        <taxon>Brevundimonas</taxon>
    </lineage>
</organism>